<keyword evidence="9 12" id="KW-0456">Lyase</keyword>
<comment type="subcellular location">
    <molecule>Phosphatidylserine decarboxylase 1 alpha chain</molecule>
    <subcellularLocation>
        <location evidence="12">Mitochondrion inner membrane</location>
        <topology evidence="12">Peripheral membrane protein</topology>
        <orientation evidence="12">Intermembrane side</orientation>
    </subcellularLocation>
    <text evidence="12">Anchored to the mitochondrial inner membrane through its interaction with the integral membrane beta chain.</text>
</comment>
<evidence type="ECO:0000256" key="9">
    <source>
        <dbReference type="ARBA" id="ARBA00023239"/>
    </source>
</evidence>
<dbReference type="PANTHER" id="PTHR10067:SF6">
    <property type="entry name" value="PHOSPHATIDYLSERINE DECARBOXYLASE PROENZYME, MITOCHONDRIAL"/>
    <property type="match status" value="1"/>
</dbReference>
<evidence type="ECO:0000256" key="3">
    <source>
        <dbReference type="ARBA" id="ARBA00022692"/>
    </source>
</evidence>
<keyword evidence="2 12" id="KW-0444">Lipid biosynthesis</keyword>
<keyword evidence="12" id="KW-0496">Mitochondrion</keyword>
<organism evidence="13 14">
    <name type="scientific">Rubroshorea leprosula</name>
    <dbReference type="NCBI Taxonomy" id="152421"/>
    <lineage>
        <taxon>Eukaryota</taxon>
        <taxon>Viridiplantae</taxon>
        <taxon>Streptophyta</taxon>
        <taxon>Embryophyta</taxon>
        <taxon>Tracheophyta</taxon>
        <taxon>Spermatophyta</taxon>
        <taxon>Magnoliopsida</taxon>
        <taxon>eudicotyledons</taxon>
        <taxon>Gunneridae</taxon>
        <taxon>Pentapetalae</taxon>
        <taxon>rosids</taxon>
        <taxon>malvids</taxon>
        <taxon>Malvales</taxon>
        <taxon>Dipterocarpaceae</taxon>
        <taxon>Rubroshorea</taxon>
    </lineage>
</organism>
<comment type="pathway">
    <text evidence="12">Phospholipid metabolism; phosphatidylethanolamine biosynthesis; phosphatidylethanolamine from CDP-diacylglycerol: step 2/2.</text>
</comment>
<comment type="PTM">
    <text evidence="12">Is synthesized initially as an inactive proenzyme. Formation of the active enzyme involves a self-maturation process in which the active site pyruvoyl group is generated from an internal serine residue via an autocatalytic post-translational modification. Two non-identical subunits are generated from the proenzyme in this reaction, and the pyruvate is formed at the N-terminus of the alpha chain, which is derived from the carboxyl end of the proenzyme. The autoendoproteolytic cleavage occurs by a canonical serine protease mechanism, in which the side chain hydroxyl group of the serine supplies its oxygen atom to form the C-terminus of the beta chain, while the remainder of the serine residue undergoes an oxidative deamination to produce ammonia and the pyruvoyl prosthetic group on the alpha chain. During this reaction, the Ser that is part of the protease active site of the proenzyme becomes the pyruvoyl prosthetic group, which constitutes an essential element of the active site of the mature decarboxylase.</text>
</comment>
<evidence type="ECO:0000256" key="12">
    <source>
        <dbReference type="HAMAP-Rule" id="MF_03208"/>
    </source>
</evidence>
<dbReference type="InterPro" id="IPR003817">
    <property type="entry name" value="PS_Dcarbxylase"/>
</dbReference>
<keyword evidence="5 12" id="KW-1133">Transmembrane helix</keyword>
<feature type="active site" description="Charge relay system; for autoendoproteolytic cleavage activity" evidence="12">
    <location>
        <position position="400"/>
    </location>
</feature>
<comment type="function">
    <text evidence="12">Catalyzes the formation of phosphatidylethanolamine (PtdEtn) from phosphatidylserine (PtdSer). Plays a central role in phospholipid metabolism and in the interorganelle trafficking of phosphatidylserine.</text>
</comment>
<proteinExistence type="inferred from homology"/>
<protein>
    <recommendedName>
        <fullName evidence="12">Phosphatidylserine decarboxylase proenzyme 1, mitochondrial</fullName>
        <ecNumber evidence="12">4.1.1.65</ecNumber>
    </recommendedName>
    <component>
        <recommendedName>
            <fullName evidence="12">Phosphatidylserine decarboxylase 1 beta chain</fullName>
        </recommendedName>
    </component>
    <component>
        <recommendedName>
            <fullName evidence="12">Phosphatidylserine decarboxylase 1 alpha chain</fullName>
        </recommendedName>
    </component>
</protein>
<dbReference type="Pfam" id="PF02666">
    <property type="entry name" value="PS_Dcarbxylase"/>
    <property type="match status" value="1"/>
</dbReference>
<comment type="cofactor">
    <cofactor evidence="12">
        <name>pyruvate</name>
        <dbReference type="ChEBI" id="CHEBI:15361"/>
    </cofactor>
    <text evidence="12">Binds 1 pyruvoyl group covalently per subunit.</text>
</comment>
<comment type="subcellular location">
    <molecule>Phosphatidylserine decarboxylase 1 beta chain</molecule>
    <subcellularLocation>
        <location evidence="12">Mitochondrion inner membrane</location>
        <topology evidence="12">Single-pass membrane protein</topology>
        <orientation evidence="12">Intermembrane side</orientation>
    </subcellularLocation>
</comment>
<dbReference type="InterPro" id="IPR033661">
    <property type="entry name" value="PSD_type1_euk"/>
</dbReference>
<feature type="topological domain" description="Mitochondrial intermembrane" evidence="12">
    <location>
        <begin position="80"/>
        <end position="444"/>
    </location>
</feature>
<keyword evidence="12" id="KW-0865">Zymogen</keyword>
<feature type="active site" description="Charge relay system; for autoendoproteolytic cleavage activity" evidence="12">
    <location>
        <position position="185"/>
    </location>
</feature>
<evidence type="ECO:0000256" key="11">
    <source>
        <dbReference type="ARBA" id="ARBA00023317"/>
    </source>
</evidence>
<evidence type="ECO:0000256" key="7">
    <source>
        <dbReference type="ARBA" id="ARBA00023136"/>
    </source>
</evidence>
<keyword evidence="6 12" id="KW-0443">Lipid metabolism</keyword>
<feature type="chain" id="PRO_5043065180" description="Phosphatidylserine decarboxylase 1 alpha chain" evidence="12">
    <location>
        <begin position="400"/>
        <end position="444"/>
    </location>
</feature>
<evidence type="ECO:0000256" key="2">
    <source>
        <dbReference type="ARBA" id="ARBA00022516"/>
    </source>
</evidence>
<sequence length="444" mass="50594">MKFRFFRNVVVLPIYPRLRHVQGQRRFFNSFFRKLQTSSQTRASFSGGDSNSQGNTFLIPGATAATLLMLGALHARRLYDDKKIEDAREKGIELEFRPDVKASFLRMLPLRSISRVWGFMTSVELPVWMRPYVYRAWARAFHSNLEEAALPLEEYASLQDFFVRTLREGCRPIDPDPHCLISPVDGTVLRFGEIKGSGAMIEQVKGFSYSVSSLLGASSFLPMITEEDTQDASTDREQENTPTEKGKKFRWRISLASPKARDTVPARPMNGLYYCVIYLKPGDYHRIHSPVDWNVLVRRHFSGRLFPVNERATRTIKNLYIENERVVLEGLWREGFMAIAAVGATNIGSIELFIERDLRTNKPRKKVLHLEPPEERVYEPGGVGMVLKKGDEVGAFNMGSTVVLVFQAPPLESLKNGNASSEFRFSIRRGDKIRVGEALGRWHD</sequence>
<keyword evidence="8 12" id="KW-0594">Phospholipid biosynthesis</keyword>
<dbReference type="Proteomes" id="UP001054252">
    <property type="component" value="Unassembled WGS sequence"/>
</dbReference>
<dbReference type="EC" id="4.1.1.65" evidence="12"/>
<keyword evidence="14" id="KW-1185">Reference proteome</keyword>
<evidence type="ECO:0000256" key="4">
    <source>
        <dbReference type="ARBA" id="ARBA00022793"/>
    </source>
</evidence>
<keyword evidence="12" id="KW-0999">Mitochondrion inner membrane</keyword>
<feature type="topological domain" description="Mitochondrial matrix" evidence="12">
    <location>
        <begin position="1"/>
        <end position="60"/>
    </location>
</feature>
<dbReference type="AlphaFoldDB" id="A0AAV5I7R7"/>
<comment type="catalytic activity">
    <reaction evidence="12">
        <text>a 1,2-diacyl-sn-glycero-3-phospho-L-serine + H(+) = a 1,2-diacyl-sn-glycero-3-phosphoethanolamine + CO2</text>
        <dbReference type="Rhea" id="RHEA:20828"/>
        <dbReference type="ChEBI" id="CHEBI:15378"/>
        <dbReference type="ChEBI" id="CHEBI:16526"/>
        <dbReference type="ChEBI" id="CHEBI:57262"/>
        <dbReference type="ChEBI" id="CHEBI:64612"/>
        <dbReference type="EC" id="4.1.1.65"/>
    </reaction>
</comment>
<dbReference type="GO" id="GO:0004609">
    <property type="term" value="F:phosphatidylserine decarboxylase activity"/>
    <property type="evidence" value="ECO:0007669"/>
    <property type="project" value="UniProtKB-UniRule"/>
</dbReference>
<comment type="pathway">
    <text evidence="1">Lipid metabolism.</text>
</comment>
<dbReference type="EMBL" id="BPVZ01000009">
    <property type="protein sequence ID" value="GKU95576.1"/>
    <property type="molecule type" value="Genomic_DNA"/>
</dbReference>
<dbReference type="NCBIfam" id="TIGR00163">
    <property type="entry name" value="PS_decarb"/>
    <property type="match status" value="1"/>
</dbReference>
<reference evidence="13 14" key="1">
    <citation type="journal article" date="2021" name="Commun. Biol.">
        <title>The genome of Shorea leprosula (Dipterocarpaceae) highlights the ecological relevance of drought in aseasonal tropical rainforests.</title>
        <authorList>
            <person name="Ng K.K.S."/>
            <person name="Kobayashi M.J."/>
            <person name="Fawcett J.A."/>
            <person name="Hatakeyama M."/>
            <person name="Paape T."/>
            <person name="Ng C.H."/>
            <person name="Ang C.C."/>
            <person name="Tnah L.H."/>
            <person name="Lee C.T."/>
            <person name="Nishiyama T."/>
            <person name="Sese J."/>
            <person name="O'Brien M.J."/>
            <person name="Copetti D."/>
            <person name="Mohd Noor M.I."/>
            <person name="Ong R.C."/>
            <person name="Putra M."/>
            <person name="Sireger I.Z."/>
            <person name="Indrioko S."/>
            <person name="Kosugi Y."/>
            <person name="Izuno A."/>
            <person name="Isagi Y."/>
            <person name="Lee S.L."/>
            <person name="Shimizu K.K."/>
        </authorList>
    </citation>
    <scope>NUCLEOTIDE SEQUENCE [LARGE SCALE GENOMIC DNA]</scope>
    <source>
        <strain evidence="13">214</strain>
    </source>
</reference>
<gene>
    <name evidence="13" type="ORF">SLEP1_g8916</name>
</gene>
<feature type="active site" description="Schiff-base intermediate with substrate; via pyruvic acid; for decarboxylase activity" evidence="12">
    <location>
        <position position="400"/>
    </location>
</feature>
<comment type="similarity">
    <text evidence="12">Belongs to the phosphatidylserine decarboxylase family. PSD-B subfamily. Eukaryotic type I sub-subfamily.</text>
</comment>
<comment type="subunit">
    <text evidence="12">Heterodimer of a large membrane-associated beta subunit and a small pyruvoyl-containing alpha subunit.</text>
</comment>
<keyword evidence="11 12" id="KW-0670">Pyruvate</keyword>
<evidence type="ECO:0000256" key="1">
    <source>
        <dbReference type="ARBA" id="ARBA00005189"/>
    </source>
</evidence>
<dbReference type="GO" id="GO:0005743">
    <property type="term" value="C:mitochondrial inner membrane"/>
    <property type="evidence" value="ECO:0007669"/>
    <property type="project" value="UniProtKB-SubCell"/>
</dbReference>
<dbReference type="GO" id="GO:0006646">
    <property type="term" value="P:phosphatidylethanolamine biosynthetic process"/>
    <property type="evidence" value="ECO:0007669"/>
    <property type="project" value="UniProtKB-UniRule"/>
</dbReference>
<evidence type="ECO:0000313" key="14">
    <source>
        <dbReference type="Proteomes" id="UP001054252"/>
    </source>
</evidence>
<keyword evidence="7 12" id="KW-0472">Membrane</keyword>
<feature type="active site" description="Charge relay system; for autoendoproteolytic cleavage activity" evidence="12">
    <location>
        <position position="288"/>
    </location>
</feature>
<evidence type="ECO:0000313" key="13">
    <source>
        <dbReference type="EMBL" id="GKU95576.1"/>
    </source>
</evidence>
<name>A0AAV5I7R7_9ROSI</name>
<dbReference type="PANTHER" id="PTHR10067">
    <property type="entry name" value="PHOSPHATIDYLSERINE DECARBOXYLASE"/>
    <property type="match status" value="1"/>
</dbReference>
<feature type="chain" id="PRO_5043065181" description="Phosphatidylserine decarboxylase 1 beta chain" evidence="12">
    <location>
        <begin position="1"/>
        <end position="399"/>
    </location>
</feature>
<feature type="modified residue" description="Pyruvic acid (Ser); by autocatalysis" evidence="12">
    <location>
        <position position="400"/>
    </location>
</feature>
<dbReference type="GO" id="GO:0016540">
    <property type="term" value="P:protein autoprocessing"/>
    <property type="evidence" value="ECO:0007669"/>
    <property type="project" value="UniProtKB-UniRule"/>
</dbReference>
<evidence type="ECO:0000256" key="10">
    <source>
        <dbReference type="ARBA" id="ARBA00023264"/>
    </source>
</evidence>
<keyword evidence="3 12" id="KW-0812">Transmembrane</keyword>
<dbReference type="InterPro" id="IPR033177">
    <property type="entry name" value="PSD-B"/>
</dbReference>
<accession>A0AAV5I7R7</accession>
<comment type="caution">
    <text evidence="13">The sequence shown here is derived from an EMBL/GenBank/DDBJ whole genome shotgun (WGS) entry which is preliminary data.</text>
</comment>
<feature type="site" description="Cleavage (non-hydrolytic); by autocatalysis" evidence="12">
    <location>
        <begin position="399"/>
        <end position="400"/>
    </location>
</feature>
<evidence type="ECO:0000256" key="6">
    <source>
        <dbReference type="ARBA" id="ARBA00023098"/>
    </source>
</evidence>
<dbReference type="HAMAP" id="MF_03208">
    <property type="entry name" value="PS_decarb_PSD_B_type1_euk"/>
    <property type="match status" value="1"/>
</dbReference>
<evidence type="ECO:0000256" key="8">
    <source>
        <dbReference type="ARBA" id="ARBA00023209"/>
    </source>
</evidence>
<keyword evidence="10 12" id="KW-1208">Phospholipid metabolism</keyword>
<evidence type="ECO:0000256" key="5">
    <source>
        <dbReference type="ARBA" id="ARBA00022989"/>
    </source>
</evidence>
<keyword evidence="4 12" id="KW-0210">Decarboxylase</keyword>